<comment type="caution">
    <text evidence="1">The sequence shown here is derived from an EMBL/GenBank/DDBJ whole genome shotgun (WGS) entry which is preliminary data.</text>
</comment>
<protein>
    <submittedName>
        <fullName evidence="1">Phytanoyl-CoA dioxygenase family protein</fullName>
    </submittedName>
</protein>
<gene>
    <name evidence="1" type="ORF">MKZ38_009736</name>
</gene>
<dbReference type="Proteomes" id="UP001201980">
    <property type="component" value="Unassembled WGS sequence"/>
</dbReference>
<dbReference type="AlphaFoldDB" id="A0AAD5S1C2"/>
<sequence>MPSATTHPAELRRVDFSNHAEIVSALSSDGGVILTNFTTTETVDRVNEEVAPWLARDKPWKGRLFPPETRRCSRLIGRSDTARREWLADDRLFAVLGRFLGKTTRIWYDDVATEHTTEPILSTANTIDVRPGAAAQRLHRDDKVHHADHDDMTEAGYKPGADVSISLLVPGVESTSENGATLVIPGSHLWGDERPPKREEASRACMKPGEALMFLGSMYHAGGANVTKDQHRPVHGLFFCRGNMRAEENVYLGFPEEQVKEWSDKELRRTGYAISSPNLGFVDFVSPMHLIKGTWKPEEHEFLVDLD</sequence>
<keyword evidence="2" id="KW-1185">Reference proteome</keyword>
<dbReference type="SUPFAM" id="SSF51197">
    <property type="entry name" value="Clavaminate synthase-like"/>
    <property type="match status" value="1"/>
</dbReference>
<dbReference type="Gene3D" id="2.60.120.620">
    <property type="entry name" value="q2cbj1_9rhob like domain"/>
    <property type="match status" value="1"/>
</dbReference>
<dbReference type="Pfam" id="PF05721">
    <property type="entry name" value="PhyH"/>
    <property type="match status" value="1"/>
</dbReference>
<dbReference type="GO" id="GO:0051213">
    <property type="term" value="F:dioxygenase activity"/>
    <property type="evidence" value="ECO:0007669"/>
    <property type="project" value="UniProtKB-KW"/>
</dbReference>
<dbReference type="InterPro" id="IPR051961">
    <property type="entry name" value="Fungal_Metabolite_Diox"/>
</dbReference>
<proteinExistence type="predicted"/>
<keyword evidence="1" id="KW-0560">Oxidoreductase</keyword>
<organism evidence="1 2">
    <name type="scientific">Zalerion maritima</name>
    <dbReference type="NCBI Taxonomy" id="339359"/>
    <lineage>
        <taxon>Eukaryota</taxon>
        <taxon>Fungi</taxon>
        <taxon>Dikarya</taxon>
        <taxon>Ascomycota</taxon>
        <taxon>Pezizomycotina</taxon>
        <taxon>Sordariomycetes</taxon>
        <taxon>Lulworthiomycetidae</taxon>
        <taxon>Lulworthiales</taxon>
        <taxon>Lulworthiaceae</taxon>
        <taxon>Zalerion</taxon>
    </lineage>
</organism>
<keyword evidence="1" id="KW-0223">Dioxygenase</keyword>
<name>A0AAD5S1C2_9PEZI</name>
<dbReference type="PANTHER" id="PTHR37563">
    <property type="entry name" value="PHYTANOYL-COA DIOXYGENASE FAMILY PROTEIN (AFU_ORTHOLOGUE AFUA_2G03330)"/>
    <property type="match status" value="1"/>
</dbReference>
<dbReference type="EMBL" id="JAKWBI020000079">
    <property type="protein sequence ID" value="KAJ2903514.1"/>
    <property type="molecule type" value="Genomic_DNA"/>
</dbReference>
<dbReference type="PANTHER" id="PTHR37563:SF2">
    <property type="entry name" value="PHYTANOYL-COA DIOXYGENASE FAMILY PROTEIN (AFU_ORTHOLOGUE AFUA_2G03330)"/>
    <property type="match status" value="1"/>
</dbReference>
<dbReference type="InterPro" id="IPR008775">
    <property type="entry name" value="Phytyl_CoA_dOase-like"/>
</dbReference>
<reference evidence="1" key="1">
    <citation type="submission" date="2022-07" db="EMBL/GenBank/DDBJ databases">
        <title>Draft genome sequence of Zalerion maritima ATCC 34329, a (micro)plastics degrading marine fungus.</title>
        <authorList>
            <person name="Paco A."/>
            <person name="Goncalves M.F.M."/>
            <person name="Rocha-Santos T.A.P."/>
            <person name="Alves A."/>
        </authorList>
    </citation>
    <scope>NUCLEOTIDE SEQUENCE</scope>
    <source>
        <strain evidence="1">ATCC 34329</strain>
    </source>
</reference>
<evidence type="ECO:0000313" key="1">
    <source>
        <dbReference type="EMBL" id="KAJ2903514.1"/>
    </source>
</evidence>
<accession>A0AAD5S1C2</accession>
<evidence type="ECO:0000313" key="2">
    <source>
        <dbReference type="Proteomes" id="UP001201980"/>
    </source>
</evidence>